<keyword evidence="7" id="KW-0963">Cytoplasm</keyword>
<proteinExistence type="inferred from homology"/>
<keyword evidence="13" id="KW-1185">Reference proteome</keyword>
<dbReference type="EMBL" id="JAACNH010000007">
    <property type="protein sequence ID" value="KAG8437736.1"/>
    <property type="molecule type" value="Genomic_DNA"/>
</dbReference>
<evidence type="ECO:0000256" key="2">
    <source>
        <dbReference type="ARBA" id="ARBA00004123"/>
    </source>
</evidence>
<evidence type="ECO:0000256" key="10">
    <source>
        <dbReference type="SAM" id="MobiDB-lite"/>
    </source>
</evidence>
<comment type="subcellular location">
    <subcellularLocation>
        <location evidence="3">Cytoplasm</location>
    </subcellularLocation>
    <subcellularLocation>
        <location evidence="2">Nucleus</location>
    </subcellularLocation>
</comment>
<feature type="domain" description="Transcription factor Iwr1" evidence="11">
    <location>
        <begin position="209"/>
        <end position="272"/>
    </location>
</feature>
<evidence type="ECO:0000256" key="9">
    <source>
        <dbReference type="ARBA" id="ARBA00023242"/>
    </source>
</evidence>
<comment type="caution">
    <text evidence="12">The sequence shown here is derived from an EMBL/GenBank/DDBJ whole genome shotgun (WGS) entry which is preliminary data.</text>
</comment>
<name>A0A8T2J5R8_9PIPI</name>
<evidence type="ECO:0000313" key="12">
    <source>
        <dbReference type="EMBL" id="KAG8437736.1"/>
    </source>
</evidence>
<accession>A0A8T2J5R8</accession>
<dbReference type="Pfam" id="PF08574">
    <property type="entry name" value="Iwr1"/>
    <property type="match status" value="1"/>
</dbReference>
<dbReference type="Proteomes" id="UP000812440">
    <property type="component" value="Chromosome 4"/>
</dbReference>
<comment type="function">
    <text evidence="1">Directs RNA polymerase II nuclear import.</text>
</comment>
<dbReference type="InterPro" id="IPR013883">
    <property type="entry name" value="TF_Iwr1_dom"/>
</dbReference>
<dbReference type="GO" id="GO:0032502">
    <property type="term" value="P:developmental process"/>
    <property type="evidence" value="ECO:0007669"/>
    <property type="project" value="TreeGrafter"/>
</dbReference>
<evidence type="ECO:0000259" key="11">
    <source>
        <dbReference type="Pfam" id="PF08574"/>
    </source>
</evidence>
<reference evidence="12" key="1">
    <citation type="thesis" date="2020" institute="ProQuest LLC" country="789 East Eisenhower Parkway, Ann Arbor, MI, USA">
        <title>Comparative Genomics and Chromosome Evolution.</title>
        <authorList>
            <person name="Mudd A.B."/>
        </authorList>
    </citation>
    <scope>NUCLEOTIDE SEQUENCE</scope>
    <source>
        <strain evidence="12">Female2</strain>
        <tissue evidence="12">Blood</tissue>
    </source>
</reference>
<keyword evidence="6" id="KW-0813">Transport</keyword>
<dbReference type="PANTHER" id="PTHR31196">
    <property type="entry name" value="RNA POLYMERASE II NUCLEAR LOCALIZATION PROTEIN SLC7A6OS-RELATED"/>
    <property type="match status" value="1"/>
</dbReference>
<evidence type="ECO:0000313" key="13">
    <source>
        <dbReference type="Proteomes" id="UP000812440"/>
    </source>
</evidence>
<feature type="compositionally biased region" description="Acidic residues" evidence="10">
    <location>
        <begin position="245"/>
        <end position="261"/>
    </location>
</feature>
<gene>
    <name evidence="12" type="ORF">GDO86_008445</name>
</gene>
<dbReference type="OrthoDB" id="6255506at2759"/>
<dbReference type="PANTHER" id="PTHR31196:SF2">
    <property type="entry name" value="RNA POLYMERASE II NUCLEAR LOCALIZATION PROTEIN SLC7A6OS-RELATED"/>
    <property type="match status" value="1"/>
</dbReference>
<evidence type="ECO:0000256" key="4">
    <source>
        <dbReference type="ARBA" id="ARBA00010218"/>
    </source>
</evidence>
<evidence type="ECO:0000256" key="3">
    <source>
        <dbReference type="ARBA" id="ARBA00004496"/>
    </source>
</evidence>
<dbReference type="GO" id="GO:0005737">
    <property type="term" value="C:cytoplasm"/>
    <property type="evidence" value="ECO:0007669"/>
    <property type="project" value="UniProtKB-SubCell"/>
</dbReference>
<dbReference type="GO" id="GO:0015031">
    <property type="term" value="P:protein transport"/>
    <property type="evidence" value="ECO:0007669"/>
    <property type="project" value="UniProtKB-KW"/>
</dbReference>
<feature type="region of interest" description="Disordered" evidence="10">
    <location>
        <begin position="125"/>
        <end position="149"/>
    </location>
</feature>
<evidence type="ECO:0000256" key="8">
    <source>
        <dbReference type="ARBA" id="ARBA00022927"/>
    </source>
</evidence>
<sequence length="316" mass="36414">MEATVLRVKRKRGADPAEALILSCKRSRTEEGAEKTGAVTNQIFRLAATLRSENEPVDKYVQEAISRGRTLLAMRPSSGSIQRIQQDVRACKEAERKDRRYRVISSLRPKSEDENVIATVLSHTANSNSNDLPGHSTKGAVTPKDEDTKNPIIGNFQMFDMLQEELEKSETDVEDTEPETILCNSVKMIRERLTLSEVGHRSEHQESMDDYVYDIYYSDAPQLGWIQDILSVQPYMQEQELVADEPEPDEIYEDEDDENEESNWRNDYPDEEDSENEERYSGYYEQSDEETRGQAWQIYRQKAMREFKNAGDTDSD</sequence>
<keyword evidence="8" id="KW-0653">Protein transport</keyword>
<dbReference type="InterPro" id="IPR040218">
    <property type="entry name" value="SLC7A6OS"/>
</dbReference>
<evidence type="ECO:0000256" key="6">
    <source>
        <dbReference type="ARBA" id="ARBA00022448"/>
    </source>
</evidence>
<evidence type="ECO:0000256" key="7">
    <source>
        <dbReference type="ARBA" id="ARBA00022490"/>
    </source>
</evidence>
<dbReference type="GO" id="GO:0005634">
    <property type="term" value="C:nucleus"/>
    <property type="evidence" value="ECO:0007669"/>
    <property type="project" value="UniProtKB-SubCell"/>
</dbReference>
<feature type="region of interest" description="Disordered" evidence="10">
    <location>
        <begin position="245"/>
        <end position="295"/>
    </location>
</feature>
<evidence type="ECO:0000256" key="5">
    <source>
        <dbReference type="ARBA" id="ARBA00017036"/>
    </source>
</evidence>
<comment type="similarity">
    <text evidence="4">Belongs to the IWR1/SLC7A6OS family.</text>
</comment>
<protein>
    <recommendedName>
        <fullName evidence="5">Probable RNA polymerase II nuclear localization protein SLC7A6OS</fullName>
    </recommendedName>
</protein>
<organism evidence="12 13">
    <name type="scientific">Hymenochirus boettgeri</name>
    <name type="common">Congo dwarf clawed frog</name>
    <dbReference type="NCBI Taxonomy" id="247094"/>
    <lineage>
        <taxon>Eukaryota</taxon>
        <taxon>Metazoa</taxon>
        <taxon>Chordata</taxon>
        <taxon>Craniata</taxon>
        <taxon>Vertebrata</taxon>
        <taxon>Euteleostomi</taxon>
        <taxon>Amphibia</taxon>
        <taxon>Batrachia</taxon>
        <taxon>Anura</taxon>
        <taxon>Pipoidea</taxon>
        <taxon>Pipidae</taxon>
        <taxon>Pipinae</taxon>
        <taxon>Hymenochirus</taxon>
    </lineage>
</organism>
<evidence type="ECO:0000256" key="1">
    <source>
        <dbReference type="ARBA" id="ARBA00003202"/>
    </source>
</evidence>
<dbReference type="AlphaFoldDB" id="A0A8T2J5R8"/>
<keyword evidence="9" id="KW-0539">Nucleus</keyword>